<dbReference type="PRINTS" id="PR00922">
    <property type="entry name" value="DADACBPTASE3"/>
</dbReference>
<dbReference type="Pfam" id="PF02113">
    <property type="entry name" value="Peptidase_S13"/>
    <property type="match status" value="1"/>
</dbReference>
<evidence type="ECO:0000313" key="3">
    <source>
        <dbReference type="EMBL" id="PZX46736.1"/>
    </source>
</evidence>
<accession>A0A2W7QHF0</accession>
<dbReference type="GO" id="GO:0004185">
    <property type="term" value="F:serine-type carboxypeptidase activity"/>
    <property type="evidence" value="ECO:0007669"/>
    <property type="project" value="InterPro"/>
</dbReference>
<organism evidence="3 4">
    <name type="scientific">Roseinatronobacter thiooxidans</name>
    <dbReference type="NCBI Taxonomy" id="121821"/>
    <lineage>
        <taxon>Bacteria</taxon>
        <taxon>Pseudomonadati</taxon>
        <taxon>Pseudomonadota</taxon>
        <taxon>Alphaproteobacteria</taxon>
        <taxon>Rhodobacterales</taxon>
        <taxon>Paracoccaceae</taxon>
        <taxon>Roseinatronobacter</taxon>
    </lineage>
</organism>
<dbReference type="PANTHER" id="PTHR30023">
    <property type="entry name" value="D-ALANYL-D-ALANINE CARBOXYPEPTIDASE"/>
    <property type="match status" value="1"/>
</dbReference>
<keyword evidence="2" id="KW-0378">Hydrolase</keyword>
<dbReference type="Gene3D" id="3.40.710.10">
    <property type="entry name" value="DD-peptidase/beta-lactamase superfamily"/>
    <property type="match status" value="2"/>
</dbReference>
<dbReference type="EMBL" id="QKZQ01000003">
    <property type="protein sequence ID" value="PZX46736.1"/>
    <property type="molecule type" value="Genomic_DNA"/>
</dbReference>
<keyword evidence="3" id="KW-0645">Protease</keyword>
<proteinExistence type="inferred from homology"/>
<comment type="caution">
    <text evidence="3">The sequence shown here is derived from an EMBL/GenBank/DDBJ whole genome shotgun (WGS) entry which is preliminary data.</text>
</comment>
<dbReference type="GO" id="GO:0000270">
    <property type="term" value="P:peptidoglycan metabolic process"/>
    <property type="evidence" value="ECO:0007669"/>
    <property type="project" value="TreeGrafter"/>
</dbReference>
<dbReference type="AlphaFoldDB" id="A0A2W7QHF0"/>
<dbReference type="GO" id="GO:0006508">
    <property type="term" value="P:proteolysis"/>
    <property type="evidence" value="ECO:0007669"/>
    <property type="project" value="InterPro"/>
</dbReference>
<dbReference type="Proteomes" id="UP000249364">
    <property type="component" value="Unassembled WGS sequence"/>
</dbReference>
<evidence type="ECO:0000313" key="4">
    <source>
        <dbReference type="Proteomes" id="UP000249364"/>
    </source>
</evidence>
<keyword evidence="4" id="KW-1185">Reference proteome</keyword>
<sequence>MQVHPPRNYEQGLRRNACLSDKNFFRCQKLGKFNRAIYQTVFSRRIATITPVPDMVTQTLLQRRRCLNLLMGGAAMLAMPACANAPERSIRPVVKPAPPVEGIIARSALGGELAFAVIDMRSGNLLEGQGANTALPPASVAKAMTALYALEALGAGYQFRTRLVATGPVNDGVLRGDLVLAGGGDPTLETDMLAAMAAELVRGGVRQVTGRFLVWGGALPFVEAIADDQSVQAGYNPSVSGLNLNYNRVHFEWRRAGSDYTVSMDARSNRHRPDVRMAQMQIANRASPLYTYRRTATQDQWSVARSALGNTGSRWLPVRHPELYAGEVFRTLAGAQGLALSAPELARATPAGRDLVTHRSQPLQEMLRDVLRFSTNISAEAVGMTASAARNGRPASLAASAAQMSDWARSRYGMSSARMVDHSGLGAASRVSMTDLANMFRLAGQDGTLRAILREHPFRDSSGNLRPRTDMDVRAKTGTLYFVSALGGYLRAPGGRDLAFAICSADLARRARVAGGQVDRPEGTAAWAQQARQMKQDLLFRWAQAHS</sequence>
<name>A0A2W7QHF0_9RHOB</name>
<reference evidence="3 4" key="1">
    <citation type="submission" date="2018-06" db="EMBL/GenBank/DDBJ databases">
        <title>Genomic Encyclopedia of Archaeal and Bacterial Type Strains, Phase II (KMG-II): from individual species to whole genera.</title>
        <authorList>
            <person name="Goeker M."/>
        </authorList>
    </citation>
    <scope>NUCLEOTIDE SEQUENCE [LARGE SCALE GENOMIC DNA]</scope>
    <source>
        <strain evidence="3 4">DSM 13087</strain>
    </source>
</reference>
<keyword evidence="3" id="KW-0121">Carboxypeptidase</keyword>
<dbReference type="STRING" id="121821.GCA_001870675_02907"/>
<dbReference type="Gene3D" id="3.50.80.20">
    <property type="entry name" value="D-Ala-D-Ala carboxypeptidase C, peptidase S13"/>
    <property type="match status" value="1"/>
</dbReference>
<dbReference type="PANTHER" id="PTHR30023:SF0">
    <property type="entry name" value="PENICILLIN-SENSITIVE CARBOXYPEPTIDASE A"/>
    <property type="match status" value="1"/>
</dbReference>
<dbReference type="NCBIfam" id="TIGR00666">
    <property type="entry name" value="PBP4"/>
    <property type="match status" value="1"/>
</dbReference>
<gene>
    <name evidence="3" type="ORF">LY56_00944</name>
</gene>
<protein>
    <submittedName>
        <fullName evidence="3">D-alanyl-D-alanine carboxypeptidase/D-alanyl-D-alanine-endopeptidase (Penicillin-binding protein 4)</fullName>
    </submittedName>
</protein>
<evidence type="ECO:0000256" key="1">
    <source>
        <dbReference type="ARBA" id="ARBA00006096"/>
    </source>
</evidence>
<dbReference type="SUPFAM" id="SSF56601">
    <property type="entry name" value="beta-lactamase/transpeptidase-like"/>
    <property type="match status" value="1"/>
</dbReference>
<evidence type="ECO:0000256" key="2">
    <source>
        <dbReference type="ARBA" id="ARBA00022801"/>
    </source>
</evidence>
<dbReference type="InterPro" id="IPR000667">
    <property type="entry name" value="Peptidase_S13"/>
</dbReference>
<dbReference type="InterPro" id="IPR012338">
    <property type="entry name" value="Beta-lactam/transpept-like"/>
</dbReference>
<comment type="similarity">
    <text evidence="1">Belongs to the peptidase S13 family.</text>
</comment>